<dbReference type="InterPro" id="IPR023155">
    <property type="entry name" value="Cyt_c-552/4"/>
</dbReference>
<name>A0A5B2VLX8_9BACT</name>
<accession>A0A5B2VLX8</accession>
<proteinExistence type="predicted"/>
<protein>
    <recommendedName>
        <fullName evidence="2">Cytochrome c-552/4 domain-containing protein</fullName>
    </recommendedName>
</protein>
<dbReference type="AlphaFoldDB" id="A0A5B2VLX8"/>
<dbReference type="SUPFAM" id="SSF48695">
    <property type="entry name" value="Multiheme cytochromes"/>
    <property type="match status" value="1"/>
</dbReference>
<dbReference type="RefSeq" id="WP_149840684.1">
    <property type="nucleotide sequence ID" value="NZ_VUOC01000004.1"/>
</dbReference>
<evidence type="ECO:0000313" key="3">
    <source>
        <dbReference type="EMBL" id="KAA2239506.1"/>
    </source>
</evidence>
<dbReference type="InterPro" id="IPR051829">
    <property type="entry name" value="Multiheme_Cytochr_ET"/>
</dbReference>
<organism evidence="3 4">
    <name type="scientific">Chitinophaga agrisoli</name>
    <dbReference type="NCBI Taxonomy" id="2607653"/>
    <lineage>
        <taxon>Bacteria</taxon>
        <taxon>Pseudomonadati</taxon>
        <taxon>Bacteroidota</taxon>
        <taxon>Chitinophagia</taxon>
        <taxon>Chitinophagales</taxon>
        <taxon>Chitinophagaceae</taxon>
        <taxon>Chitinophaga</taxon>
    </lineage>
</organism>
<feature type="domain" description="Cytochrome c-552/4" evidence="2">
    <location>
        <begin position="170"/>
        <end position="211"/>
    </location>
</feature>
<dbReference type="Pfam" id="PF13435">
    <property type="entry name" value="Cytochrome_C554"/>
    <property type="match status" value="1"/>
</dbReference>
<dbReference type="PANTHER" id="PTHR35038">
    <property type="entry name" value="DISSIMILATORY SULFITE REDUCTASE SIRA"/>
    <property type="match status" value="1"/>
</dbReference>
<reference evidence="3 4" key="2">
    <citation type="submission" date="2019-09" db="EMBL/GenBank/DDBJ databases">
        <authorList>
            <person name="Jin C."/>
        </authorList>
    </citation>
    <scope>NUCLEOTIDE SEQUENCE [LARGE SCALE GENOMIC DNA]</scope>
    <source>
        <strain evidence="3 4">BN140078</strain>
    </source>
</reference>
<comment type="caution">
    <text evidence="3">The sequence shown here is derived from an EMBL/GenBank/DDBJ whole genome shotgun (WGS) entry which is preliminary data.</text>
</comment>
<sequence length="407" mass="45541">MNKRLWSVSFCLISGIILLSQCIRKANQQQDLRGPQFAGSAACVSCHKSIYESYVATAHYHTSRPASQATVKGGFNAPGNIFQYSNGMQVHMEARDSGLFQAAYMNNAIQEAHRFDIAVGSGRKAQTYLYWTAGKYFQLPLSYFVTTHSWANSPGFPPSYPKFDRMIPGTCFGCHSSMVGIKSTQMVGRHMQEEFEKNQLIYGIDCERCHGPALEHAVFHTDHPQEKEAHYITNIRSLKNQQKLDMCAVCHSGLQTPQKSIFGFRPGDAYSDYFYPDIMGPGKPEELDVHGTQYQLFTGSKCFKQSVNMNCSTCHNPHTSERNVQTLSQRCISCHQPDSHPCKLTSLPAEVLAQNCVDCHMPNLPSGNITLLTNGQQRPTADSMHTHLITIYPEATEKIMQQLAVSH</sequence>
<keyword evidence="4" id="KW-1185">Reference proteome</keyword>
<dbReference type="InterPro" id="IPR036280">
    <property type="entry name" value="Multihaem_cyt_sf"/>
</dbReference>
<dbReference type="Gene3D" id="1.10.1130.10">
    <property type="entry name" value="Flavocytochrome C3, Chain A"/>
    <property type="match status" value="1"/>
</dbReference>
<keyword evidence="1" id="KW-0732">Signal</keyword>
<dbReference type="EMBL" id="VUOC01000004">
    <property type="protein sequence ID" value="KAA2239506.1"/>
    <property type="molecule type" value="Genomic_DNA"/>
</dbReference>
<dbReference type="Proteomes" id="UP000324611">
    <property type="component" value="Unassembled WGS sequence"/>
</dbReference>
<evidence type="ECO:0000313" key="4">
    <source>
        <dbReference type="Proteomes" id="UP000324611"/>
    </source>
</evidence>
<evidence type="ECO:0000256" key="1">
    <source>
        <dbReference type="ARBA" id="ARBA00022729"/>
    </source>
</evidence>
<reference evidence="3 4" key="1">
    <citation type="submission" date="2019-09" db="EMBL/GenBank/DDBJ databases">
        <title>Chitinophaga ginsengihumi sp. nov., isolated from soil of ginseng rhizosphere.</title>
        <authorList>
            <person name="Lee J."/>
        </authorList>
    </citation>
    <scope>NUCLEOTIDE SEQUENCE [LARGE SCALE GENOMIC DNA]</scope>
    <source>
        <strain evidence="3 4">BN140078</strain>
    </source>
</reference>
<gene>
    <name evidence="3" type="ORF">F0L74_25230</name>
</gene>
<evidence type="ECO:0000259" key="2">
    <source>
        <dbReference type="Pfam" id="PF13435"/>
    </source>
</evidence>
<dbReference type="PANTHER" id="PTHR35038:SF8">
    <property type="entry name" value="C-TYPE POLYHEME CYTOCHROME OMCC"/>
    <property type="match status" value="1"/>
</dbReference>